<keyword evidence="2" id="KW-1185">Reference proteome</keyword>
<accession>A0ACC0J799</accession>
<name>A0ACC0J799_CHOFU</name>
<protein>
    <submittedName>
        <fullName evidence="1">Uncharacterized protein</fullName>
    </submittedName>
</protein>
<dbReference type="EMBL" id="CM046114">
    <property type="protein sequence ID" value="KAI8419987.1"/>
    <property type="molecule type" value="Genomic_DNA"/>
</dbReference>
<dbReference type="Proteomes" id="UP001064048">
    <property type="component" value="Chromosome 14"/>
</dbReference>
<evidence type="ECO:0000313" key="2">
    <source>
        <dbReference type="Proteomes" id="UP001064048"/>
    </source>
</evidence>
<comment type="caution">
    <text evidence="1">The sequence shown here is derived from an EMBL/GenBank/DDBJ whole genome shotgun (WGS) entry which is preliminary data.</text>
</comment>
<proteinExistence type="predicted"/>
<evidence type="ECO:0000313" key="1">
    <source>
        <dbReference type="EMBL" id="KAI8419987.1"/>
    </source>
</evidence>
<sequence length="378" mass="42827">MYWTFSELTGHGGRRRLVGARALPRELIVALQTHPQRLVALSAQHCMQIDASLSGTHTAACSDGFTEVYVNELQTNYLLTRDLMTAVSMQQTFMQLRHLHTVRTHTNHTNPTITSTTNTDAFDLNQFNLGVTQPFTTLPDNHCLQHNAIGMNFLASWQQGIDFPKHITNAYEVWSCIHFFNSSKSHRSVSFITSGSNHQFVAEVETGYDQNAYNCWIAALLYVITLVVSGHQFWLNNRSSAQVLSEDNLFYRYEKQQSNMLQGCAICCLLLSGWGVLQLLIMGILFKMESVLLIEDAYAHEYEDFTDFLKKTKSNYKALATNCFIAAGIYVVIMAICGLCLRKALRDARIQEANLLDDNISCRVEEKELSEKAKKKIK</sequence>
<gene>
    <name evidence="1" type="ORF">MSG28_008590</name>
</gene>
<reference evidence="1 2" key="1">
    <citation type="journal article" date="2022" name="Genome Biol. Evol.">
        <title>The Spruce Budworm Genome: Reconstructing the Evolutionary History of Antifreeze Proteins.</title>
        <authorList>
            <person name="Beliveau C."/>
            <person name="Gagne P."/>
            <person name="Picq S."/>
            <person name="Vernygora O."/>
            <person name="Keeling C.I."/>
            <person name="Pinkney K."/>
            <person name="Doucet D."/>
            <person name="Wen F."/>
            <person name="Johnston J.S."/>
            <person name="Maaroufi H."/>
            <person name="Boyle B."/>
            <person name="Laroche J."/>
            <person name="Dewar K."/>
            <person name="Juretic N."/>
            <person name="Blackburn G."/>
            <person name="Nisole A."/>
            <person name="Brunet B."/>
            <person name="Brandao M."/>
            <person name="Lumley L."/>
            <person name="Duan J."/>
            <person name="Quan G."/>
            <person name="Lucarotti C.J."/>
            <person name="Roe A.D."/>
            <person name="Sperling F.A.H."/>
            <person name="Levesque R.C."/>
            <person name="Cusson M."/>
        </authorList>
    </citation>
    <scope>NUCLEOTIDE SEQUENCE [LARGE SCALE GENOMIC DNA]</scope>
    <source>
        <strain evidence="1">Glfc:IPQL:Cfum</strain>
    </source>
</reference>
<organism evidence="1 2">
    <name type="scientific">Choristoneura fumiferana</name>
    <name type="common">Spruce budworm moth</name>
    <name type="synonym">Archips fumiferana</name>
    <dbReference type="NCBI Taxonomy" id="7141"/>
    <lineage>
        <taxon>Eukaryota</taxon>
        <taxon>Metazoa</taxon>
        <taxon>Ecdysozoa</taxon>
        <taxon>Arthropoda</taxon>
        <taxon>Hexapoda</taxon>
        <taxon>Insecta</taxon>
        <taxon>Pterygota</taxon>
        <taxon>Neoptera</taxon>
        <taxon>Endopterygota</taxon>
        <taxon>Lepidoptera</taxon>
        <taxon>Glossata</taxon>
        <taxon>Ditrysia</taxon>
        <taxon>Tortricoidea</taxon>
        <taxon>Tortricidae</taxon>
        <taxon>Tortricinae</taxon>
        <taxon>Choristoneura</taxon>
    </lineage>
</organism>